<dbReference type="GO" id="GO:0009279">
    <property type="term" value="C:cell outer membrane"/>
    <property type="evidence" value="ECO:0007669"/>
    <property type="project" value="UniProtKB-SubCell"/>
</dbReference>
<dbReference type="InterPro" id="IPR039910">
    <property type="entry name" value="D15-like"/>
</dbReference>
<dbReference type="Pfam" id="PF17243">
    <property type="entry name" value="POTRA_TamA_1"/>
    <property type="match status" value="1"/>
</dbReference>
<dbReference type="Pfam" id="PF01103">
    <property type="entry name" value="Omp85"/>
    <property type="match status" value="1"/>
</dbReference>
<evidence type="ECO:0000259" key="13">
    <source>
        <dbReference type="Pfam" id="PF17243"/>
    </source>
</evidence>
<evidence type="ECO:0000256" key="8">
    <source>
        <dbReference type="ARBA" id="ARBA00023237"/>
    </source>
</evidence>
<keyword evidence="4" id="KW-1134">Transmembrane beta strand</keyword>
<name>A0A5D0ENB3_AGGAC</name>
<feature type="domain" description="Bacterial surface antigen (D15)" evidence="11">
    <location>
        <begin position="309"/>
        <end position="617"/>
    </location>
</feature>
<dbReference type="InterPro" id="IPR000184">
    <property type="entry name" value="Bac_surfAg_D15"/>
</dbReference>
<evidence type="ECO:0000313" key="16">
    <source>
        <dbReference type="EMBL" id="TYA39666.1"/>
    </source>
</evidence>
<dbReference type="EMBL" id="PCGW01000004">
    <property type="protein sequence ID" value="PHO21193.1"/>
    <property type="molecule type" value="Genomic_DNA"/>
</dbReference>
<evidence type="ECO:0000256" key="7">
    <source>
        <dbReference type="ARBA" id="ARBA00023136"/>
    </source>
</evidence>
<evidence type="ECO:0000313" key="15">
    <source>
        <dbReference type="EMBL" id="PHO21193.1"/>
    </source>
</evidence>
<dbReference type="Proteomes" id="UP000072236">
    <property type="component" value="Chromosome"/>
</dbReference>
<dbReference type="GO" id="GO:0009306">
    <property type="term" value="P:protein secretion"/>
    <property type="evidence" value="ECO:0007669"/>
    <property type="project" value="TreeGrafter"/>
</dbReference>
<keyword evidence="8" id="KW-0998">Cell outer membrane</keyword>
<protein>
    <recommendedName>
        <fullName evidence="3">Translocation and assembly module subunit TamA</fullName>
    </recommendedName>
    <alternativeName>
        <fullName evidence="9">Autotransporter assembly factor TamA</fullName>
    </alternativeName>
</protein>
<feature type="domain" description="POTRA" evidence="12">
    <location>
        <begin position="232"/>
        <end position="299"/>
    </location>
</feature>
<dbReference type="InterPro" id="IPR035243">
    <property type="entry name" value="TamA_POTRA_Dom_1"/>
</dbReference>
<evidence type="ECO:0000259" key="12">
    <source>
        <dbReference type="Pfam" id="PF07244"/>
    </source>
</evidence>
<evidence type="ECO:0000313" key="18">
    <source>
        <dbReference type="Proteomes" id="UP000226080"/>
    </source>
</evidence>
<dbReference type="KEGG" id="aact:ACT75_04940"/>
<dbReference type="OrthoDB" id="9803054at2"/>
<comment type="similarity">
    <text evidence="2">Belongs to the TamA family.</text>
</comment>
<proteinExistence type="inferred from homology"/>
<feature type="domain" description="TamA POTRA" evidence="13">
    <location>
        <begin position="67"/>
        <end position="142"/>
    </location>
</feature>
<evidence type="ECO:0000313" key="17">
    <source>
        <dbReference type="Proteomes" id="UP000072236"/>
    </source>
</evidence>
<evidence type="ECO:0000256" key="6">
    <source>
        <dbReference type="ARBA" id="ARBA00022729"/>
    </source>
</evidence>
<dbReference type="Gene3D" id="3.10.20.310">
    <property type="entry name" value="membrane protein fhac"/>
    <property type="match status" value="3"/>
</dbReference>
<keyword evidence="18" id="KW-1185">Reference proteome</keyword>
<evidence type="ECO:0000256" key="1">
    <source>
        <dbReference type="ARBA" id="ARBA00004442"/>
    </source>
</evidence>
<dbReference type="InterPro" id="IPR010827">
    <property type="entry name" value="BamA/TamA_POTRA"/>
</dbReference>
<evidence type="ECO:0000256" key="2">
    <source>
        <dbReference type="ARBA" id="ARBA00010248"/>
    </source>
</evidence>
<dbReference type="Gene3D" id="2.40.160.50">
    <property type="entry name" value="membrane protein fhac: a member of the omp85/tpsb transporter family"/>
    <property type="match status" value="1"/>
</dbReference>
<sequence length="619" mass="70969">MTDLRKYFENPPHFALQGFSLTGTLLAFDFEVNMKQSGNRITHWAAKTIFVFCFLWHPSVWAEHLVDLQVSGIKNEKLNENVQIYTNAIEKEDMDGSDRYQESVRQAVDKGLRAFGYYESAVSFELKNRAKPNKPLLIAHVTVGNPVKIAATDVVISGQADEDPEFAKLERKVPKPGTVLNHETYDDYKSSLQQLALTRGYFDAGFETSRLEVMPSTYQAWWKLHFNSKARYHYGKINFQHAQIREDYLRNMLNIQPGEDYLLSDLSTLTNNYSSTNWFSSVLLQPHLDDENKLVDLDVLLYPRKKNIMSVGVGYSTDVGPRLQWSWTKPWINARGHSVRSNMYISSPKQTLELTYKHPLLKNPLNYYYEYSAGFENENTNDTKTTASTLAALRYWNHPTGWQYSLGLRVRHDSFTQAEISDKTLLIYPTTSLTRTRLRGGAFPDWGDSQRITFDFGRKFWLSDVDFWKIQASTAWIRTYAQNHRFLTRLEAGVLNTASIHRIPPSLRFFAGGDRSVRGYGYKKISPKDRNGKLIGGSRLLTGSIEYQYQVYPDWWLATFVDSGLAANSFDMSELRYGTGVGVRWASPVGAIKFDIATPVRDKDNSKNIQFYIGLGSEL</sequence>
<evidence type="ECO:0000313" key="14">
    <source>
        <dbReference type="EMBL" id="AMQ93915.1"/>
    </source>
</evidence>
<evidence type="ECO:0000256" key="10">
    <source>
        <dbReference type="ARBA" id="ARBA00093548"/>
    </source>
</evidence>
<comment type="subcellular location">
    <subcellularLocation>
        <location evidence="1">Cell outer membrane</location>
    </subcellularLocation>
</comment>
<evidence type="ECO:0000256" key="5">
    <source>
        <dbReference type="ARBA" id="ARBA00022692"/>
    </source>
</evidence>
<reference evidence="16 19" key="3">
    <citation type="submission" date="2019-08" db="EMBL/GenBank/DDBJ databases">
        <title>Whole genome sequencing of Aggregatibacter actinomycetemcomitans cultured from blood stream infections in Denmark reveals a novel phylogenetic lineage expressing serotype a membrane O polysaccharide.</title>
        <authorList>
            <person name="Nedergaard S."/>
            <person name="Kobel C.M."/>
            <person name="Nielsen M.B."/>
            <person name="Moeller R.T."/>
            <person name="Jensen A.B."/>
            <person name="Noerskov-Lauritsen N."/>
        </authorList>
    </citation>
    <scope>NUCLEOTIDE SEQUENCE [LARGE SCALE GENOMIC DNA]</scope>
    <source>
        <strain evidence="16 19">PN_563</strain>
    </source>
</reference>
<reference evidence="15 18" key="2">
    <citation type="submission" date="2017-10" db="EMBL/GenBank/DDBJ databases">
        <title>Draft genome sequences of Aggregatibacter actinomycetemcomitans strains 310a and 310b.</title>
        <authorList>
            <person name="May A.C."/>
            <person name="Ohta H."/>
            <person name="Maeda H."/>
            <person name="Kokeguchi S."/>
            <person name="Cugini C."/>
        </authorList>
    </citation>
    <scope>NUCLEOTIDE SEQUENCE [LARGE SCALE GENOMIC DNA]</scope>
    <source>
        <strain evidence="15 18">310b</strain>
    </source>
</reference>
<organism evidence="16 19">
    <name type="scientific">Aggregatibacter actinomycetemcomitans</name>
    <name type="common">Actinobacillus actinomycetemcomitans</name>
    <name type="synonym">Haemophilus actinomycetemcomitans</name>
    <dbReference type="NCBI Taxonomy" id="714"/>
    <lineage>
        <taxon>Bacteria</taxon>
        <taxon>Pseudomonadati</taxon>
        <taxon>Pseudomonadota</taxon>
        <taxon>Gammaproteobacteria</taxon>
        <taxon>Pasteurellales</taxon>
        <taxon>Pasteurellaceae</taxon>
        <taxon>Aggregatibacter</taxon>
    </lineage>
</organism>
<dbReference type="Pfam" id="PF07244">
    <property type="entry name" value="POTRA"/>
    <property type="match status" value="1"/>
</dbReference>
<dbReference type="Proteomes" id="UP000226080">
    <property type="component" value="Unassembled WGS sequence"/>
</dbReference>
<evidence type="ECO:0000256" key="9">
    <source>
        <dbReference type="ARBA" id="ARBA00033063"/>
    </source>
</evidence>
<evidence type="ECO:0000313" key="19">
    <source>
        <dbReference type="Proteomes" id="UP000323012"/>
    </source>
</evidence>
<dbReference type="GO" id="GO:0097347">
    <property type="term" value="C:TAM protein secretion complex"/>
    <property type="evidence" value="ECO:0007669"/>
    <property type="project" value="TreeGrafter"/>
</dbReference>
<dbReference type="RefSeq" id="WP_005553286.1">
    <property type="nucleotide sequence ID" value="NZ_CP012959.1"/>
</dbReference>
<keyword evidence="7" id="KW-0472">Membrane</keyword>
<dbReference type="SMR" id="A0A5D0ENB3"/>
<evidence type="ECO:0000259" key="11">
    <source>
        <dbReference type="Pfam" id="PF01103"/>
    </source>
</evidence>
<evidence type="ECO:0000256" key="3">
    <source>
        <dbReference type="ARBA" id="ARBA00015419"/>
    </source>
</evidence>
<dbReference type="FunFam" id="3.10.20.310:FF:000008">
    <property type="entry name" value="Outer membrane protein, OMP85 family"/>
    <property type="match status" value="1"/>
</dbReference>
<accession>A0A5D0ENB3</accession>
<evidence type="ECO:0000256" key="4">
    <source>
        <dbReference type="ARBA" id="ARBA00022452"/>
    </source>
</evidence>
<keyword evidence="6" id="KW-0732">Signal</keyword>
<keyword evidence="5" id="KW-0812">Transmembrane</keyword>
<comment type="subunit">
    <text evidence="10">Interacts with TamB to form the translocation and assembly module (TAM).</text>
</comment>
<dbReference type="Proteomes" id="UP000323012">
    <property type="component" value="Unassembled WGS sequence"/>
</dbReference>
<dbReference type="EMBL" id="VSED01000003">
    <property type="protein sequence ID" value="TYA39666.1"/>
    <property type="molecule type" value="Genomic_DNA"/>
</dbReference>
<dbReference type="PANTHER" id="PTHR12815">
    <property type="entry name" value="SORTING AND ASSEMBLY MACHINERY SAMM50 PROTEIN FAMILY MEMBER"/>
    <property type="match status" value="1"/>
</dbReference>
<gene>
    <name evidence="14" type="ORF">ACT75_04940</name>
    <name evidence="15" type="ORF">CQR80_03255</name>
    <name evidence="16" type="ORF">FXB79_01725</name>
</gene>
<dbReference type="PANTHER" id="PTHR12815:SF47">
    <property type="entry name" value="TRANSLOCATION AND ASSEMBLY MODULE SUBUNIT TAMA"/>
    <property type="match status" value="1"/>
</dbReference>
<reference evidence="14 17" key="1">
    <citation type="submission" date="2015-10" db="EMBL/GenBank/DDBJ databases">
        <title>Tn-seq of a polymicrobial infection.</title>
        <authorList>
            <person name="Stacy A."/>
            <person name="Rumbaugh K.P."/>
            <person name="Whiteley M."/>
        </authorList>
    </citation>
    <scope>NUCLEOTIDE SEQUENCE [LARGE SCALE GENOMIC DNA]</scope>
    <source>
        <strain evidence="14 17">624</strain>
    </source>
</reference>
<dbReference type="AlphaFoldDB" id="A0A5D0ENB3"/>
<dbReference type="EMBL" id="CP012959">
    <property type="protein sequence ID" value="AMQ93915.1"/>
    <property type="molecule type" value="Genomic_DNA"/>
</dbReference>